<organism evidence="2 3">
    <name type="scientific">Anaeramoeba flamelloides</name>
    <dbReference type="NCBI Taxonomy" id="1746091"/>
    <lineage>
        <taxon>Eukaryota</taxon>
        <taxon>Metamonada</taxon>
        <taxon>Anaeramoebidae</taxon>
        <taxon>Anaeramoeba</taxon>
    </lineage>
</organism>
<keyword evidence="2" id="KW-0808">Transferase</keyword>
<evidence type="ECO:0000256" key="1">
    <source>
        <dbReference type="SAM" id="MobiDB-lite"/>
    </source>
</evidence>
<comment type="caution">
    <text evidence="2">The sequence shown here is derived from an EMBL/GenBank/DDBJ whole genome shotgun (WGS) entry which is preliminary data.</text>
</comment>
<evidence type="ECO:0000313" key="3">
    <source>
        <dbReference type="Proteomes" id="UP001150062"/>
    </source>
</evidence>
<keyword evidence="2" id="KW-0418">Kinase</keyword>
<dbReference type="EMBL" id="JAOAOG010000231">
    <property type="protein sequence ID" value="KAJ6239019.1"/>
    <property type="molecule type" value="Genomic_DNA"/>
</dbReference>
<feature type="compositionally biased region" description="Basic residues" evidence="1">
    <location>
        <begin position="153"/>
        <end position="166"/>
    </location>
</feature>
<protein>
    <submittedName>
        <fullName evidence="2">Alpha kinase/elongation factor 2 kinase</fullName>
    </submittedName>
</protein>
<feature type="region of interest" description="Disordered" evidence="1">
    <location>
        <begin position="147"/>
        <end position="166"/>
    </location>
</feature>
<dbReference type="Proteomes" id="UP001150062">
    <property type="component" value="Unassembled WGS sequence"/>
</dbReference>
<keyword evidence="3" id="KW-1185">Reference proteome</keyword>
<proteinExistence type="predicted"/>
<name>A0ABQ8Y339_9EUKA</name>
<dbReference type="GO" id="GO:0016301">
    <property type="term" value="F:kinase activity"/>
    <property type="evidence" value="ECO:0007669"/>
    <property type="project" value="UniProtKB-KW"/>
</dbReference>
<gene>
    <name evidence="2" type="ORF">M0813_25602</name>
</gene>
<evidence type="ECO:0000313" key="2">
    <source>
        <dbReference type="EMBL" id="KAJ6239019.1"/>
    </source>
</evidence>
<reference evidence="2" key="1">
    <citation type="submission" date="2022-08" db="EMBL/GenBank/DDBJ databases">
        <title>Novel sulfate-reducing endosymbionts in the free-living metamonad Anaeramoeba.</title>
        <authorList>
            <person name="Jerlstrom-Hultqvist J."/>
            <person name="Cepicka I."/>
            <person name="Gallot-Lavallee L."/>
            <person name="Salas-Leiva D."/>
            <person name="Curtis B.A."/>
            <person name="Zahonova K."/>
            <person name="Pipaliya S."/>
            <person name="Dacks J."/>
            <person name="Roger A.J."/>
        </authorList>
    </citation>
    <scope>NUCLEOTIDE SEQUENCE</scope>
    <source>
        <strain evidence="2">Schooner1</strain>
    </source>
</reference>
<sequence length="177" mass="20624">MTDIVKYICGIDFGSDKTGFGFIYIGNKDNQQQESNYVIIPRSERIKTNSSILFSINKEGQLIKPIEWGSVAIRKYQQAENLYEKLGVELFTDLKGSLLKERLTIRSVGGREFDLFEVLVGFFKLIRKDCLKMMNVNFQAMLKKKKKEAEKEKKKKKKKEKGKTKKKYLDLKYTLCL</sequence>
<accession>A0ABQ8Y339</accession>